<evidence type="ECO:0000256" key="1">
    <source>
        <dbReference type="HAMAP-Rule" id="MF_00652"/>
    </source>
</evidence>
<dbReference type="NCBIfam" id="NF002542">
    <property type="entry name" value="PRK02101.1-3"/>
    <property type="match status" value="1"/>
</dbReference>
<evidence type="ECO:0000313" key="2">
    <source>
        <dbReference type="EMBL" id="MDC8773663.1"/>
    </source>
</evidence>
<dbReference type="Pfam" id="PF03883">
    <property type="entry name" value="H2O2_YaaD"/>
    <property type="match status" value="1"/>
</dbReference>
<comment type="caution">
    <text evidence="2">The sequence shown here is derived from an EMBL/GenBank/DDBJ whole genome shotgun (WGS) entry which is preliminary data.</text>
</comment>
<dbReference type="HAMAP" id="MF_00652">
    <property type="entry name" value="UPF0246"/>
    <property type="match status" value="1"/>
</dbReference>
<reference evidence="2 3" key="1">
    <citation type="submission" date="2022-10" db="EMBL/GenBank/DDBJ databases">
        <title>Paucibacter sp. hw1 Genome sequencing.</title>
        <authorList>
            <person name="Park S."/>
        </authorList>
    </citation>
    <scope>NUCLEOTIDE SEQUENCE [LARGE SCALE GENOMIC DNA]</scope>
    <source>
        <strain evidence="3">hw1</strain>
    </source>
</reference>
<dbReference type="RefSeq" id="WP_273601825.1">
    <property type="nucleotide sequence ID" value="NZ_JAQQXT010000013.1"/>
</dbReference>
<sequence length="264" mass="29535">MLYLLSPAKSLDYETPTPPDLLELASQPQFVPQSSELIKLLRAKTPADIANMMDLSESLAELNVARFAAWKPNFSHVNSKPAVLAFNGDVYEGLAANSLSIAQLQWAQEHVAILSGLYGVLRPLDLIRPYRLEMGSRLANPAGANLYKFWGERLAQHLNARTRAAQVPVIVNLASQEYFRAANRPDLQPRVIECVFEDWKNGQYKIISFFAKRARGLMARYAITERIDTPAGLQDFAAEGYAFQSALSEPGRLVFRRKLEPSNL</sequence>
<keyword evidence="3" id="KW-1185">Reference proteome</keyword>
<accession>A0ABT5KIC1</accession>
<organism evidence="2 3">
    <name type="scientific">Roseateles albus</name>
    <dbReference type="NCBI Taxonomy" id="2987525"/>
    <lineage>
        <taxon>Bacteria</taxon>
        <taxon>Pseudomonadati</taxon>
        <taxon>Pseudomonadota</taxon>
        <taxon>Betaproteobacteria</taxon>
        <taxon>Burkholderiales</taxon>
        <taxon>Sphaerotilaceae</taxon>
        <taxon>Roseateles</taxon>
    </lineage>
</organism>
<dbReference type="Proteomes" id="UP001221189">
    <property type="component" value="Unassembled WGS sequence"/>
</dbReference>
<dbReference type="InterPro" id="IPR005583">
    <property type="entry name" value="YaaA"/>
</dbReference>
<dbReference type="PANTHER" id="PTHR30283:SF4">
    <property type="entry name" value="PEROXIDE STRESS RESISTANCE PROTEIN YAAA"/>
    <property type="match status" value="1"/>
</dbReference>
<gene>
    <name evidence="2" type="primary">yaaA</name>
    <name evidence="2" type="ORF">PRZ03_18975</name>
</gene>
<dbReference type="PANTHER" id="PTHR30283">
    <property type="entry name" value="PEROXIDE STRESS RESPONSE PROTEIN YAAA"/>
    <property type="match status" value="1"/>
</dbReference>
<comment type="similarity">
    <text evidence="1">Belongs to the UPF0246 family.</text>
</comment>
<dbReference type="EMBL" id="JAQQXT010000013">
    <property type="protein sequence ID" value="MDC8773663.1"/>
    <property type="molecule type" value="Genomic_DNA"/>
</dbReference>
<proteinExistence type="inferred from homology"/>
<name>A0ABT5KIC1_9BURK</name>
<evidence type="ECO:0000313" key="3">
    <source>
        <dbReference type="Proteomes" id="UP001221189"/>
    </source>
</evidence>
<protein>
    <recommendedName>
        <fullName evidence="1">UPF0246 protein PRZ03_18975</fullName>
    </recommendedName>
</protein>